<evidence type="ECO:0000259" key="4">
    <source>
        <dbReference type="Pfam" id="PF07859"/>
    </source>
</evidence>
<feature type="active site" evidence="3">
    <location>
        <position position="151"/>
    </location>
</feature>
<dbReference type="PANTHER" id="PTHR48081">
    <property type="entry name" value="AB HYDROLASE SUPERFAMILY PROTEIN C4A8.06C"/>
    <property type="match status" value="1"/>
</dbReference>
<accession>A0A174LAP9</accession>
<evidence type="ECO:0000256" key="1">
    <source>
        <dbReference type="ARBA" id="ARBA00010515"/>
    </source>
</evidence>
<reference evidence="5 6" key="1">
    <citation type="submission" date="2015-09" db="EMBL/GenBank/DDBJ databases">
        <authorList>
            <consortium name="Pathogen Informatics"/>
        </authorList>
    </citation>
    <scope>NUCLEOTIDE SEQUENCE [LARGE SCALE GENOMIC DNA]</scope>
    <source>
        <strain evidence="5 6">2789STDY5608850</strain>
    </source>
</reference>
<gene>
    <name evidence="5" type="primary">mlhB_2</name>
    <name evidence="5" type="ORF">ERS852407_05264</name>
</gene>
<feature type="domain" description="Alpha/beta hydrolase fold-3" evidence="4">
    <location>
        <begin position="75"/>
        <end position="279"/>
    </location>
</feature>
<dbReference type="EMBL" id="CYZE01000021">
    <property type="protein sequence ID" value="CUP20001.1"/>
    <property type="molecule type" value="Genomic_DNA"/>
</dbReference>
<dbReference type="PANTHER" id="PTHR48081:SF8">
    <property type="entry name" value="ALPHA_BETA HYDROLASE FOLD-3 DOMAIN-CONTAINING PROTEIN-RELATED"/>
    <property type="match status" value="1"/>
</dbReference>
<comment type="similarity">
    <text evidence="1">Belongs to the 'GDXG' lipolytic enzyme family.</text>
</comment>
<sequence length="348" mass="39287">MRDKRVSVRGNLVRDMMQNVMETSLKQPIQSGELRKNPVEPAWICPAGYEYEIVETEQFPMEYLRPEGIFTGRVILQLHGGGYIGPMKNIYRKFAVRYSKLSFGGDVLTIDYRVAPEYPYPAALEDAVYAYKWLIQEKEYEPDHIIVAGDSAGGGLALAMVMYLRDNRLPLPGGIITMSPWTDMTNSGASYTDNYETDPLFGNSTDNMLFHSSYIGDADPKNPYLSPLFGDFQGFPPVLMQVGSYEVLLSDTLGVADKLKQAGVRRRLSVYEGMFHVFQMGLDLIPESREAWNEVEEFLRITYGISRKPDGKVVKRVKTQRKKSAAQVAGRVLEAMKKNLPDSRAVKH</sequence>
<protein>
    <submittedName>
        <fullName evidence="5">Acetyl-hydrolase</fullName>
        <ecNumber evidence="5">3.1.1.83</ecNumber>
    </submittedName>
</protein>
<dbReference type="InterPro" id="IPR013094">
    <property type="entry name" value="AB_hydrolase_3"/>
</dbReference>
<dbReference type="Proteomes" id="UP000095651">
    <property type="component" value="Unassembled WGS sequence"/>
</dbReference>
<dbReference type="InterPro" id="IPR029058">
    <property type="entry name" value="AB_hydrolase_fold"/>
</dbReference>
<proteinExistence type="inferred from homology"/>
<organism evidence="5 6">
    <name type="scientific">Hungatella hathewayi</name>
    <dbReference type="NCBI Taxonomy" id="154046"/>
    <lineage>
        <taxon>Bacteria</taxon>
        <taxon>Bacillati</taxon>
        <taxon>Bacillota</taxon>
        <taxon>Clostridia</taxon>
        <taxon>Lachnospirales</taxon>
        <taxon>Lachnospiraceae</taxon>
        <taxon>Hungatella</taxon>
    </lineage>
</organism>
<dbReference type="Pfam" id="PF07859">
    <property type="entry name" value="Abhydrolase_3"/>
    <property type="match status" value="1"/>
</dbReference>
<evidence type="ECO:0000313" key="6">
    <source>
        <dbReference type="Proteomes" id="UP000095651"/>
    </source>
</evidence>
<keyword evidence="2 5" id="KW-0378">Hydrolase</keyword>
<dbReference type="EC" id="3.1.1.83" evidence="5"/>
<evidence type="ECO:0000256" key="2">
    <source>
        <dbReference type="ARBA" id="ARBA00022801"/>
    </source>
</evidence>
<dbReference type="RefSeq" id="WP_055659689.1">
    <property type="nucleotide sequence ID" value="NZ_CABIXC010000021.1"/>
</dbReference>
<dbReference type="AlphaFoldDB" id="A0A174LAP9"/>
<name>A0A174LAP9_9FIRM</name>
<evidence type="ECO:0000256" key="3">
    <source>
        <dbReference type="PROSITE-ProRule" id="PRU10038"/>
    </source>
</evidence>
<dbReference type="PROSITE" id="PS01174">
    <property type="entry name" value="LIPASE_GDXG_SER"/>
    <property type="match status" value="1"/>
</dbReference>
<dbReference type="GO" id="GO:0016787">
    <property type="term" value="F:hydrolase activity"/>
    <property type="evidence" value="ECO:0007669"/>
    <property type="project" value="UniProtKB-KW"/>
</dbReference>
<dbReference type="Gene3D" id="3.40.50.1820">
    <property type="entry name" value="alpha/beta hydrolase"/>
    <property type="match status" value="1"/>
</dbReference>
<evidence type="ECO:0000313" key="5">
    <source>
        <dbReference type="EMBL" id="CUP20001.1"/>
    </source>
</evidence>
<dbReference type="SUPFAM" id="SSF53474">
    <property type="entry name" value="alpha/beta-Hydrolases"/>
    <property type="match status" value="1"/>
</dbReference>
<dbReference type="InterPro" id="IPR050300">
    <property type="entry name" value="GDXG_lipolytic_enzyme"/>
</dbReference>
<dbReference type="InterPro" id="IPR033140">
    <property type="entry name" value="Lipase_GDXG_put_SER_AS"/>
</dbReference>